<dbReference type="SMART" id="SM00388">
    <property type="entry name" value="HisKA"/>
    <property type="match status" value="1"/>
</dbReference>
<dbReference type="InterPro" id="IPR008207">
    <property type="entry name" value="Sig_transdc_His_kin_Hpt_dom"/>
</dbReference>
<evidence type="ECO:0000256" key="15">
    <source>
        <dbReference type="ARBA" id="ARBA00023136"/>
    </source>
</evidence>
<sequence>MIDAEPPSISSAGLEPLAARSKASTFAMGSILGPARRLMDSLTYPRKFLLIFLLFALPLGLTLYLLVGEINRSIQFAEKEIAGVHYLRPLRSLQEQVARSRLVAAAYRSGQADQRPELVRVQASIKAGLAELDQIDAQLGGELESTAKLGIIKENALFLSRRLLDVPPVNTDALHGMLQDDISTLVAHVGDISNLILDPDLDSYYLMEAVLLKLPDAADLLLQARLLVQARSQAPMQKLPLRAKEGENADLIRLSGLIESNLSRTQYGAQTAFKNEKTGQLKLRLTDAVQSYNQAIKDAVAALRSLTEPEAVPASADTAGQLLTRGQAANYVLGERESAELETLLKTRIQSFQQRMLGVIVFVAAVLTVVLYLLLAFYAGVMRTVTRLREASERMLDNREDKAITLDTHDELGEVVLAFNRVADRMRTEKTQAEVESRRARAAEEEVRSRESELVRARQVAEEAVRAKAAFLATMSHEIRTPLNGVVGMSTLLAETALDAEQRDILQTIRLSSDQLLAVISDILDFSKIESGRFDLESEPVSVHNMIEEACDIAAPRAREKGIELIVDVPGAAAGGPPPAILGDVTRLRQILINLVNNAVKFTEHGAVSVHSRLAEAPDEQGLALIEFSVHDTGIGIPPERVGALFEAFMQVDASTTRKYGGTGLGLAICKRLVELMGGKISVTSKLGKGSIFSFTVRAALAELPKELTPLDAAALQDKRVLVVDDHHVNVRVLMRQLRQWGMRVASAVSGAAALDVLDHTQLPDVIITDMHMPGMDGLELAGHIRERPGSENLPLILLSSGFMPGGASAGPFNARLLKPARQNQLFEALARCLTSDSVLQSIKAERVDIRKNVTILVADDNVVNLKVACGILARLGYDAVTAADGVQAVTAVADSMNSARRFGAILMDLHMPGMDGLEATQTIKKRFGHAAPPIIALTADASIEDRERCEAAGMDDYLTKPLQVVELTRALARWAETSAFEPVASALPAYLASPASPASPVKRAVDFTRLEEFREFDPDLETAREVIEIFMADTPARLAAIADAQTDAALLAEAAHALKGSASNVGAQALVALTARIEELAMSGAIPPDMDEVLRHLDESWLLTQTELKAWLTTNAKAAISQP</sequence>
<evidence type="ECO:0000256" key="5">
    <source>
        <dbReference type="ARBA" id="ARBA00022553"/>
    </source>
</evidence>
<dbReference type="PROSITE" id="PS50885">
    <property type="entry name" value="HAMP"/>
    <property type="match status" value="1"/>
</dbReference>
<organism evidence="26 27">
    <name type="scientific">Polaromonas naphthalenivorans (strain CJ2)</name>
    <dbReference type="NCBI Taxonomy" id="365044"/>
    <lineage>
        <taxon>Bacteria</taxon>
        <taxon>Pseudomonadati</taxon>
        <taxon>Pseudomonadota</taxon>
        <taxon>Betaproteobacteria</taxon>
        <taxon>Burkholderiales</taxon>
        <taxon>Comamonadaceae</taxon>
        <taxon>Polaromonas</taxon>
    </lineage>
</organism>
<evidence type="ECO:0000259" key="25">
    <source>
        <dbReference type="PROSITE" id="PS50894"/>
    </source>
</evidence>
<keyword evidence="15 21" id="KW-0472">Membrane</keyword>
<dbReference type="InterPro" id="IPR001789">
    <property type="entry name" value="Sig_transdc_resp-reg_receiver"/>
</dbReference>
<dbReference type="Gene3D" id="3.40.50.2300">
    <property type="match status" value="2"/>
</dbReference>
<keyword evidence="11" id="KW-0067">ATP-binding</keyword>
<evidence type="ECO:0000256" key="4">
    <source>
        <dbReference type="ARBA" id="ARBA00022475"/>
    </source>
</evidence>
<feature type="modified residue" description="Phosphohistidine" evidence="18">
    <location>
        <position position="1057"/>
    </location>
</feature>
<dbReference type="InterPro" id="IPR003594">
    <property type="entry name" value="HATPase_dom"/>
</dbReference>
<proteinExistence type="predicted"/>
<dbReference type="InterPro" id="IPR036890">
    <property type="entry name" value="HATPase_C_sf"/>
</dbReference>
<dbReference type="EC" id="2.7.13.3" evidence="3"/>
<protein>
    <recommendedName>
        <fullName evidence="17">Virulence sensor protein BvgS</fullName>
        <ecNumber evidence="3">2.7.13.3</ecNumber>
    </recommendedName>
</protein>
<evidence type="ECO:0000256" key="14">
    <source>
        <dbReference type="ARBA" id="ARBA00023026"/>
    </source>
</evidence>
<dbReference type="Pfam" id="PF01627">
    <property type="entry name" value="Hpt"/>
    <property type="match status" value="1"/>
</dbReference>
<keyword evidence="20" id="KW-0175">Coiled coil</keyword>
<feature type="transmembrane region" description="Helical" evidence="21">
    <location>
        <begin position="48"/>
        <end position="67"/>
    </location>
</feature>
<dbReference type="Gene3D" id="3.30.565.10">
    <property type="entry name" value="Histidine kinase-like ATPase, C-terminal domain"/>
    <property type="match status" value="1"/>
</dbReference>
<dbReference type="GO" id="GO:0000155">
    <property type="term" value="F:phosphorelay sensor kinase activity"/>
    <property type="evidence" value="ECO:0007669"/>
    <property type="project" value="InterPro"/>
</dbReference>
<keyword evidence="12 21" id="KW-1133">Transmembrane helix</keyword>
<keyword evidence="27" id="KW-1185">Reference proteome</keyword>
<dbReference type="GO" id="GO:0005524">
    <property type="term" value="F:ATP binding"/>
    <property type="evidence" value="ECO:0007669"/>
    <property type="project" value="UniProtKB-KW"/>
</dbReference>
<evidence type="ECO:0000256" key="1">
    <source>
        <dbReference type="ARBA" id="ARBA00000085"/>
    </source>
</evidence>
<dbReference type="EMBL" id="CP000529">
    <property type="protein sequence ID" value="ABM37684.1"/>
    <property type="molecule type" value="Genomic_DNA"/>
</dbReference>
<dbReference type="KEGG" id="pna:Pnap_2377"/>
<feature type="domain" description="Response regulatory" evidence="23">
    <location>
        <begin position="855"/>
        <end position="976"/>
    </location>
</feature>
<keyword evidence="8" id="KW-0732">Signal</keyword>
<dbReference type="FunFam" id="1.10.287.130:FF:000003">
    <property type="entry name" value="Histidine kinase"/>
    <property type="match status" value="1"/>
</dbReference>
<evidence type="ECO:0000259" key="22">
    <source>
        <dbReference type="PROSITE" id="PS50109"/>
    </source>
</evidence>
<feature type="domain" description="HAMP" evidence="24">
    <location>
        <begin position="379"/>
        <end position="431"/>
    </location>
</feature>
<dbReference type="SUPFAM" id="SSF55874">
    <property type="entry name" value="ATPase domain of HSP90 chaperone/DNA topoisomerase II/histidine kinase"/>
    <property type="match status" value="1"/>
</dbReference>
<keyword evidence="6" id="KW-0808">Transferase</keyword>
<dbReference type="PANTHER" id="PTHR45339">
    <property type="entry name" value="HYBRID SIGNAL TRANSDUCTION HISTIDINE KINASE J"/>
    <property type="match status" value="1"/>
</dbReference>
<dbReference type="Gene3D" id="6.10.340.10">
    <property type="match status" value="1"/>
</dbReference>
<dbReference type="InterPro" id="IPR036097">
    <property type="entry name" value="HisK_dim/P_sf"/>
</dbReference>
<dbReference type="STRING" id="365044.Pnap_2377"/>
<feature type="modified residue" description="4-aspartylphosphate" evidence="19">
    <location>
        <position position="909"/>
    </location>
</feature>
<accession>A1VPV6</accession>
<feature type="modified residue" description="4-aspartylphosphate" evidence="19">
    <location>
        <position position="770"/>
    </location>
</feature>
<dbReference type="InterPro" id="IPR005467">
    <property type="entry name" value="His_kinase_dom"/>
</dbReference>
<evidence type="ECO:0000313" key="26">
    <source>
        <dbReference type="EMBL" id="ABM37684.1"/>
    </source>
</evidence>
<evidence type="ECO:0000256" key="11">
    <source>
        <dbReference type="ARBA" id="ARBA00022840"/>
    </source>
</evidence>
<dbReference type="CDD" id="cd00082">
    <property type="entry name" value="HisKA"/>
    <property type="match status" value="1"/>
</dbReference>
<dbReference type="CDD" id="cd17546">
    <property type="entry name" value="REC_hyHK_CKI1_RcsC-like"/>
    <property type="match status" value="1"/>
</dbReference>
<dbReference type="InterPro" id="IPR003660">
    <property type="entry name" value="HAMP_dom"/>
</dbReference>
<comment type="function">
    <text evidence="16">Member of the two-component regulatory system BvgS/BvgA. Phosphorylates BvgA via a four-step phosphorelay in response to environmental signals.</text>
</comment>
<keyword evidence="13" id="KW-0902">Two-component regulatory system</keyword>
<dbReference type="CDD" id="cd06225">
    <property type="entry name" value="HAMP"/>
    <property type="match status" value="1"/>
</dbReference>
<evidence type="ECO:0000313" key="27">
    <source>
        <dbReference type="Proteomes" id="UP000000644"/>
    </source>
</evidence>
<evidence type="ECO:0000256" key="21">
    <source>
        <dbReference type="SAM" id="Phobius"/>
    </source>
</evidence>
<feature type="domain" description="HPt" evidence="25">
    <location>
        <begin position="1020"/>
        <end position="1112"/>
    </location>
</feature>
<dbReference type="InterPro" id="IPR011006">
    <property type="entry name" value="CheY-like_superfamily"/>
</dbReference>
<dbReference type="SMART" id="SM00304">
    <property type="entry name" value="HAMP"/>
    <property type="match status" value="1"/>
</dbReference>
<evidence type="ECO:0000256" key="12">
    <source>
        <dbReference type="ARBA" id="ARBA00022989"/>
    </source>
</evidence>
<evidence type="ECO:0000256" key="18">
    <source>
        <dbReference type="PROSITE-ProRule" id="PRU00110"/>
    </source>
</evidence>
<dbReference type="HOGENOM" id="CLU_000445_114_15_4"/>
<evidence type="ECO:0000256" key="3">
    <source>
        <dbReference type="ARBA" id="ARBA00012438"/>
    </source>
</evidence>
<keyword evidence="9" id="KW-0547">Nucleotide-binding</keyword>
<dbReference type="CDD" id="cd16922">
    <property type="entry name" value="HATPase_EvgS-ArcB-TorS-like"/>
    <property type="match status" value="1"/>
</dbReference>
<keyword evidence="4" id="KW-1003">Cell membrane</keyword>
<dbReference type="PROSITE" id="PS50894">
    <property type="entry name" value="HPT"/>
    <property type="match status" value="1"/>
</dbReference>
<dbReference type="eggNOG" id="COG0642">
    <property type="taxonomic scope" value="Bacteria"/>
</dbReference>
<keyword evidence="14" id="KW-0843">Virulence</keyword>
<dbReference type="Proteomes" id="UP000000644">
    <property type="component" value="Chromosome"/>
</dbReference>
<feature type="transmembrane region" description="Helical" evidence="21">
    <location>
        <begin position="356"/>
        <end position="379"/>
    </location>
</feature>
<keyword evidence="10 26" id="KW-0418">Kinase</keyword>
<dbReference type="PROSITE" id="PS50109">
    <property type="entry name" value="HIS_KIN"/>
    <property type="match status" value="1"/>
</dbReference>
<dbReference type="Pfam" id="PF00072">
    <property type="entry name" value="Response_reg"/>
    <property type="match status" value="2"/>
</dbReference>
<dbReference type="SMART" id="SM00387">
    <property type="entry name" value="HATPase_c"/>
    <property type="match status" value="1"/>
</dbReference>
<evidence type="ECO:0000259" key="23">
    <source>
        <dbReference type="PROSITE" id="PS50110"/>
    </source>
</evidence>
<dbReference type="Pfam" id="PF00512">
    <property type="entry name" value="HisKA"/>
    <property type="match status" value="1"/>
</dbReference>
<comment type="subcellular location">
    <subcellularLocation>
        <location evidence="2">Cell membrane</location>
        <topology evidence="2">Multi-pass membrane protein</topology>
    </subcellularLocation>
</comment>
<comment type="catalytic activity">
    <reaction evidence="1">
        <text>ATP + protein L-histidine = ADP + protein N-phospho-L-histidine.</text>
        <dbReference type="EC" id="2.7.13.3"/>
    </reaction>
</comment>
<evidence type="ECO:0000256" key="9">
    <source>
        <dbReference type="ARBA" id="ARBA00022741"/>
    </source>
</evidence>
<dbReference type="eggNOG" id="COG2205">
    <property type="taxonomic scope" value="Bacteria"/>
</dbReference>
<evidence type="ECO:0000256" key="19">
    <source>
        <dbReference type="PROSITE-ProRule" id="PRU00169"/>
    </source>
</evidence>
<evidence type="ECO:0000259" key="24">
    <source>
        <dbReference type="PROSITE" id="PS50885"/>
    </source>
</evidence>
<keyword evidence="5 19" id="KW-0597">Phosphoprotein</keyword>
<dbReference type="InterPro" id="IPR003661">
    <property type="entry name" value="HisK_dim/P_dom"/>
</dbReference>
<evidence type="ECO:0000256" key="10">
    <source>
        <dbReference type="ARBA" id="ARBA00022777"/>
    </source>
</evidence>
<dbReference type="Gene3D" id="1.20.120.160">
    <property type="entry name" value="HPT domain"/>
    <property type="match status" value="1"/>
</dbReference>
<reference evidence="27" key="1">
    <citation type="journal article" date="2009" name="Environ. Microbiol.">
        <title>The genome of Polaromonas naphthalenivorans strain CJ2, isolated from coal tar-contaminated sediment, reveals physiological and metabolic versatility and evolution through extensive horizontal gene transfer.</title>
        <authorList>
            <person name="Yagi J.M."/>
            <person name="Sims D."/>
            <person name="Brettin T."/>
            <person name="Bruce D."/>
            <person name="Madsen E.L."/>
        </authorList>
    </citation>
    <scope>NUCLEOTIDE SEQUENCE [LARGE SCALE GENOMIC DNA]</scope>
    <source>
        <strain evidence="27">CJ2</strain>
    </source>
</reference>
<dbReference type="SMART" id="SM00448">
    <property type="entry name" value="REC"/>
    <property type="match status" value="2"/>
</dbReference>
<dbReference type="SUPFAM" id="SSF52172">
    <property type="entry name" value="CheY-like"/>
    <property type="match status" value="2"/>
</dbReference>
<dbReference type="SMART" id="SM00073">
    <property type="entry name" value="HPT"/>
    <property type="match status" value="1"/>
</dbReference>
<evidence type="ECO:0000256" key="8">
    <source>
        <dbReference type="ARBA" id="ARBA00022729"/>
    </source>
</evidence>
<dbReference type="Gene3D" id="1.10.287.130">
    <property type="match status" value="1"/>
</dbReference>
<evidence type="ECO:0000256" key="7">
    <source>
        <dbReference type="ARBA" id="ARBA00022692"/>
    </source>
</evidence>
<dbReference type="InterPro" id="IPR036641">
    <property type="entry name" value="HPT_dom_sf"/>
</dbReference>
<dbReference type="PANTHER" id="PTHR45339:SF5">
    <property type="entry name" value="HISTIDINE KINASE"/>
    <property type="match status" value="1"/>
</dbReference>
<evidence type="ECO:0000256" key="2">
    <source>
        <dbReference type="ARBA" id="ARBA00004651"/>
    </source>
</evidence>
<evidence type="ECO:0000256" key="13">
    <source>
        <dbReference type="ARBA" id="ARBA00023012"/>
    </source>
</evidence>
<dbReference type="GO" id="GO:0005886">
    <property type="term" value="C:plasma membrane"/>
    <property type="evidence" value="ECO:0007669"/>
    <property type="project" value="UniProtKB-SubCell"/>
</dbReference>
<dbReference type="FunFam" id="3.30.565.10:FF:000010">
    <property type="entry name" value="Sensor histidine kinase RcsC"/>
    <property type="match status" value="1"/>
</dbReference>
<evidence type="ECO:0000256" key="17">
    <source>
        <dbReference type="ARBA" id="ARBA00070152"/>
    </source>
</evidence>
<evidence type="ECO:0000256" key="6">
    <source>
        <dbReference type="ARBA" id="ARBA00022679"/>
    </source>
</evidence>
<evidence type="ECO:0000256" key="16">
    <source>
        <dbReference type="ARBA" id="ARBA00058004"/>
    </source>
</evidence>
<dbReference type="InterPro" id="IPR004358">
    <property type="entry name" value="Sig_transdc_His_kin-like_C"/>
</dbReference>
<dbReference type="Pfam" id="PF02518">
    <property type="entry name" value="HATPase_c"/>
    <property type="match status" value="1"/>
</dbReference>
<feature type="domain" description="Histidine kinase" evidence="22">
    <location>
        <begin position="474"/>
        <end position="701"/>
    </location>
</feature>
<dbReference type="PRINTS" id="PR00344">
    <property type="entry name" value="BCTRLSENSOR"/>
</dbReference>
<evidence type="ECO:0000256" key="20">
    <source>
        <dbReference type="SAM" id="Coils"/>
    </source>
</evidence>
<name>A1VPV6_POLNA</name>
<dbReference type="SUPFAM" id="SSF47384">
    <property type="entry name" value="Homodimeric domain of signal transducing histidine kinase"/>
    <property type="match status" value="1"/>
</dbReference>
<dbReference type="SUPFAM" id="SSF47226">
    <property type="entry name" value="Histidine-containing phosphotransfer domain, HPT domain"/>
    <property type="match status" value="1"/>
</dbReference>
<feature type="domain" description="Response regulatory" evidence="23">
    <location>
        <begin position="720"/>
        <end position="834"/>
    </location>
</feature>
<dbReference type="AlphaFoldDB" id="A1VPV6"/>
<keyword evidence="7 21" id="KW-0812">Transmembrane</keyword>
<feature type="coiled-coil region" evidence="20">
    <location>
        <begin position="426"/>
        <end position="460"/>
    </location>
</feature>
<gene>
    <name evidence="26" type="ordered locus">Pnap_2377</name>
</gene>
<dbReference type="PROSITE" id="PS50110">
    <property type="entry name" value="RESPONSE_REGULATORY"/>
    <property type="match status" value="2"/>
</dbReference>